<feature type="domain" description="HTH lacI-type" evidence="4">
    <location>
        <begin position="3"/>
        <end position="58"/>
    </location>
</feature>
<dbReference type="CDD" id="cd01392">
    <property type="entry name" value="HTH_LacI"/>
    <property type="match status" value="1"/>
</dbReference>
<organism evidence="5 6">
    <name type="scientific">Hathewaya histolytica</name>
    <name type="common">Clostridium histolyticum</name>
    <dbReference type="NCBI Taxonomy" id="1498"/>
    <lineage>
        <taxon>Bacteria</taxon>
        <taxon>Bacillati</taxon>
        <taxon>Bacillota</taxon>
        <taxon>Clostridia</taxon>
        <taxon>Eubacteriales</taxon>
        <taxon>Clostridiaceae</taxon>
        <taxon>Hathewaya</taxon>
    </lineage>
</organism>
<dbReference type="SUPFAM" id="SSF47413">
    <property type="entry name" value="lambda repressor-like DNA-binding domains"/>
    <property type="match status" value="1"/>
</dbReference>
<dbReference type="GO" id="GO:0000976">
    <property type="term" value="F:transcription cis-regulatory region binding"/>
    <property type="evidence" value="ECO:0007669"/>
    <property type="project" value="TreeGrafter"/>
</dbReference>
<dbReference type="CDD" id="cd06267">
    <property type="entry name" value="PBP1_LacI_sugar_binding-like"/>
    <property type="match status" value="1"/>
</dbReference>
<keyword evidence="3" id="KW-0804">Transcription</keyword>
<evidence type="ECO:0000259" key="4">
    <source>
        <dbReference type="PROSITE" id="PS50932"/>
    </source>
</evidence>
<keyword evidence="2" id="KW-0238">DNA-binding</keyword>
<dbReference type="OrthoDB" id="369222at2"/>
<dbReference type="Gene3D" id="3.40.50.2300">
    <property type="match status" value="2"/>
</dbReference>
<dbReference type="RefSeq" id="WP_138209082.1">
    <property type="nucleotide sequence ID" value="NZ_CBCRUQ010000010.1"/>
</dbReference>
<protein>
    <submittedName>
        <fullName evidence="5">Transcriptional regulator</fullName>
    </submittedName>
</protein>
<dbReference type="KEGG" id="hhw:NCTC503_00260"/>
<dbReference type="InterPro" id="IPR000843">
    <property type="entry name" value="HTH_LacI"/>
</dbReference>
<dbReference type="SMART" id="SM00354">
    <property type="entry name" value="HTH_LACI"/>
    <property type="match status" value="1"/>
</dbReference>
<dbReference type="Gene3D" id="1.10.260.40">
    <property type="entry name" value="lambda repressor-like DNA-binding domains"/>
    <property type="match status" value="1"/>
</dbReference>
<dbReference type="Pfam" id="PF00532">
    <property type="entry name" value="Peripla_BP_1"/>
    <property type="match status" value="1"/>
</dbReference>
<dbReference type="PROSITE" id="PS00356">
    <property type="entry name" value="HTH_LACI_1"/>
    <property type="match status" value="1"/>
</dbReference>
<evidence type="ECO:0000313" key="6">
    <source>
        <dbReference type="Proteomes" id="UP000308489"/>
    </source>
</evidence>
<keyword evidence="1" id="KW-0805">Transcription regulation</keyword>
<name>A0A4U9QZB2_HATHI</name>
<evidence type="ECO:0000313" key="5">
    <source>
        <dbReference type="EMBL" id="VTQ82913.1"/>
    </source>
</evidence>
<evidence type="ECO:0000256" key="1">
    <source>
        <dbReference type="ARBA" id="ARBA00023015"/>
    </source>
</evidence>
<dbReference type="Pfam" id="PF00356">
    <property type="entry name" value="LacI"/>
    <property type="match status" value="1"/>
</dbReference>
<dbReference type="PANTHER" id="PTHR30146:SF109">
    <property type="entry name" value="HTH-TYPE TRANSCRIPTIONAL REGULATOR GALS"/>
    <property type="match status" value="1"/>
</dbReference>
<dbReference type="PANTHER" id="PTHR30146">
    <property type="entry name" value="LACI-RELATED TRANSCRIPTIONAL REPRESSOR"/>
    <property type="match status" value="1"/>
</dbReference>
<evidence type="ECO:0000256" key="2">
    <source>
        <dbReference type="ARBA" id="ARBA00023125"/>
    </source>
</evidence>
<dbReference type="GO" id="GO:0003700">
    <property type="term" value="F:DNA-binding transcription factor activity"/>
    <property type="evidence" value="ECO:0007669"/>
    <property type="project" value="TreeGrafter"/>
</dbReference>
<evidence type="ECO:0000256" key="3">
    <source>
        <dbReference type="ARBA" id="ARBA00023163"/>
    </source>
</evidence>
<dbReference type="InterPro" id="IPR028082">
    <property type="entry name" value="Peripla_BP_I"/>
</dbReference>
<dbReference type="PROSITE" id="PS50932">
    <property type="entry name" value="HTH_LACI_2"/>
    <property type="match status" value="1"/>
</dbReference>
<dbReference type="EMBL" id="LR590481">
    <property type="protein sequence ID" value="VTQ82913.1"/>
    <property type="molecule type" value="Genomic_DNA"/>
</dbReference>
<sequence>MKVTITEIAKEAKVSIATVSRVLNNKSKGVSIETRNRILKIIEEKGYHPNAIARGLVTKKTKVIGLILPSITNPFFPEIERGIEDMATTLGYNIILCNTDYDKEREKKYLKLLIERQVDGIIYALSVERKNYESIDTLDKRGIPFVVFDKYVKNKDVPYIYTENEEAIYNMVKYVTEKGHKNIAYISGPLDYITARDRLRGYKKGLKCANIEEDSSLIKYGPYSIEGGEIGVESLLKENKNFTAIVCANDLIAIGALKALRKHKINVPEDVSITGFDNIDITEVTCPRITTVNQPKYEIGRMAVKMLIDLINGEKLENVSVVLKSDIVEKDSVKDIREELL</sequence>
<dbReference type="Proteomes" id="UP000308489">
    <property type="component" value="Chromosome 1"/>
</dbReference>
<dbReference type="SUPFAM" id="SSF53822">
    <property type="entry name" value="Periplasmic binding protein-like I"/>
    <property type="match status" value="1"/>
</dbReference>
<gene>
    <name evidence="5" type="primary">ccpA_1</name>
    <name evidence="5" type="ORF">NCTC503_00260</name>
</gene>
<accession>A0A4U9QZB2</accession>
<reference evidence="5 6" key="1">
    <citation type="submission" date="2019-05" db="EMBL/GenBank/DDBJ databases">
        <authorList>
            <consortium name="Pathogen Informatics"/>
        </authorList>
    </citation>
    <scope>NUCLEOTIDE SEQUENCE [LARGE SCALE GENOMIC DNA]</scope>
    <source>
        <strain evidence="5 6">NCTC503</strain>
    </source>
</reference>
<dbReference type="InterPro" id="IPR001761">
    <property type="entry name" value="Peripla_BP/Lac1_sug-bd_dom"/>
</dbReference>
<dbReference type="InterPro" id="IPR010982">
    <property type="entry name" value="Lambda_DNA-bd_dom_sf"/>
</dbReference>
<keyword evidence="6" id="KW-1185">Reference proteome</keyword>
<proteinExistence type="predicted"/>
<dbReference type="AlphaFoldDB" id="A0A4U9QZB2"/>